<dbReference type="InterPro" id="IPR048330">
    <property type="entry name" value="PcRGLX/YetA_2nd"/>
</dbReference>
<gene>
    <name evidence="4" type="ORF">K452DRAFT_271171</name>
</gene>
<dbReference type="AlphaFoldDB" id="A0A6A6BBJ5"/>
<dbReference type="OrthoDB" id="4798501at2759"/>
<dbReference type="Pfam" id="PF21346">
    <property type="entry name" value="PcRGLX_3rd"/>
    <property type="match status" value="1"/>
</dbReference>
<dbReference type="EMBL" id="ML995486">
    <property type="protein sequence ID" value="KAF2141569.1"/>
    <property type="molecule type" value="Genomic_DNA"/>
</dbReference>
<evidence type="ECO:0008006" key="6">
    <source>
        <dbReference type="Google" id="ProtNLM"/>
    </source>
</evidence>
<keyword evidence="5" id="KW-1185">Reference proteome</keyword>
<dbReference type="PANTHER" id="PTHR40081:SF1">
    <property type="entry name" value="TAT PATHWAY SIGNAL SEQUENCE DOMAIN PROTEIN"/>
    <property type="match status" value="1"/>
</dbReference>
<evidence type="ECO:0000259" key="3">
    <source>
        <dbReference type="Pfam" id="PF21346"/>
    </source>
</evidence>
<evidence type="ECO:0000313" key="5">
    <source>
        <dbReference type="Proteomes" id="UP000799438"/>
    </source>
</evidence>
<accession>A0A6A6BBJ5</accession>
<dbReference type="Pfam" id="PF19501">
    <property type="entry name" value="PcRGLX_1st"/>
    <property type="match status" value="1"/>
</dbReference>
<feature type="domain" description="PcRGLX/YetA-like C-terminal alpha/alpha toroid" evidence="3">
    <location>
        <begin position="488"/>
        <end position="909"/>
    </location>
</feature>
<feature type="domain" description="PcRGLX/YetA-like central beta-sandwich" evidence="2">
    <location>
        <begin position="112"/>
        <end position="482"/>
    </location>
</feature>
<dbReference type="InterPro" id="IPR048331">
    <property type="entry name" value="PcRGLX/YetA_3rd"/>
</dbReference>
<dbReference type="Proteomes" id="UP000799438">
    <property type="component" value="Unassembled WGS sequence"/>
</dbReference>
<protein>
    <recommendedName>
        <fullName evidence="6">Tat pathway signal sequence domain protein</fullName>
    </recommendedName>
</protein>
<dbReference type="InterPro" id="IPR045793">
    <property type="entry name" value="PcRGLX/YetA-like"/>
</dbReference>
<proteinExistence type="predicted"/>
<dbReference type="GeneID" id="54296515"/>
<evidence type="ECO:0000259" key="1">
    <source>
        <dbReference type="Pfam" id="PF19501"/>
    </source>
</evidence>
<dbReference type="Pfam" id="PF21345">
    <property type="entry name" value="PcRGLX_2nd"/>
    <property type="match status" value="1"/>
</dbReference>
<feature type="domain" description="PcRGLX/YetA-like N-terminal RIFT barrel" evidence="1">
    <location>
        <begin position="20"/>
        <end position="84"/>
    </location>
</feature>
<organism evidence="4 5">
    <name type="scientific">Aplosporella prunicola CBS 121167</name>
    <dbReference type="NCBI Taxonomy" id="1176127"/>
    <lineage>
        <taxon>Eukaryota</taxon>
        <taxon>Fungi</taxon>
        <taxon>Dikarya</taxon>
        <taxon>Ascomycota</taxon>
        <taxon>Pezizomycotina</taxon>
        <taxon>Dothideomycetes</taxon>
        <taxon>Dothideomycetes incertae sedis</taxon>
        <taxon>Botryosphaeriales</taxon>
        <taxon>Aplosporellaceae</taxon>
        <taxon>Aplosporella</taxon>
    </lineage>
</organism>
<dbReference type="InterPro" id="IPR048329">
    <property type="entry name" value="PcRGLX_1st"/>
</dbReference>
<evidence type="ECO:0000313" key="4">
    <source>
        <dbReference type="EMBL" id="KAF2141569.1"/>
    </source>
</evidence>
<evidence type="ECO:0000259" key="2">
    <source>
        <dbReference type="Pfam" id="PF21345"/>
    </source>
</evidence>
<dbReference type="RefSeq" id="XP_033397282.1">
    <property type="nucleotide sequence ID" value="XM_033539019.1"/>
</dbReference>
<dbReference type="PANTHER" id="PTHR40081">
    <property type="entry name" value="CONCANAVALIN A-LIKE LECTIN/GLUCANASE"/>
    <property type="match status" value="1"/>
</dbReference>
<reference evidence="4" key="1">
    <citation type="journal article" date="2020" name="Stud. Mycol.">
        <title>101 Dothideomycetes genomes: a test case for predicting lifestyles and emergence of pathogens.</title>
        <authorList>
            <person name="Haridas S."/>
            <person name="Albert R."/>
            <person name="Binder M."/>
            <person name="Bloem J."/>
            <person name="Labutti K."/>
            <person name="Salamov A."/>
            <person name="Andreopoulos B."/>
            <person name="Baker S."/>
            <person name="Barry K."/>
            <person name="Bills G."/>
            <person name="Bluhm B."/>
            <person name="Cannon C."/>
            <person name="Castanera R."/>
            <person name="Culley D."/>
            <person name="Daum C."/>
            <person name="Ezra D."/>
            <person name="Gonzalez J."/>
            <person name="Henrissat B."/>
            <person name="Kuo A."/>
            <person name="Liang C."/>
            <person name="Lipzen A."/>
            <person name="Lutzoni F."/>
            <person name="Magnuson J."/>
            <person name="Mondo S."/>
            <person name="Nolan M."/>
            <person name="Ohm R."/>
            <person name="Pangilinan J."/>
            <person name="Park H.-J."/>
            <person name="Ramirez L."/>
            <person name="Alfaro M."/>
            <person name="Sun H."/>
            <person name="Tritt A."/>
            <person name="Yoshinaga Y."/>
            <person name="Zwiers L.-H."/>
            <person name="Turgeon B."/>
            <person name="Goodwin S."/>
            <person name="Spatafora J."/>
            <person name="Crous P."/>
            <person name="Grigoriev I."/>
        </authorList>
    </citation>
    <scope>NUCLEOTIDE SEQUENCE</scope>
    <source>
        <strain evidence="4">CBS 121167</strain>
    </source>
</reference>
<sequence length="918" mass="101628">MPNARTAADAVSIVPLPTTSPATHGATFGVPWARGKHHFGLTAFTCASNGGTAISIPLQSWPTACWPDGSLKWTAHAVPALEKSAGDGFCIYAENKPPEPDTAARSRDEPSIVVSSSDEAISVSTGKISVVIPKAGASIIQRISSTAAGKTVAENGRLVLLSQTSLQDETAPGPRPHIHEFRGEVHDAVVEQAGPVRAVVALRGKHHELPTTENAAPLAPWLPFTLRLYLHANSHHIRIAHSIVFDGDATRAFIRGLGVRFDVPLNDEAAYDRHVRFSSAGGGVLAESPQGLTGLWKDPGEGVRRAQRAGKPAPALWAWEPEFVARLKWVPVWNDYTLSQSSPDGYTVRKRTGEGRAWVNIPGGNRASGVVYLGGASRGGLVLGQRHFWERYFTRVDVRNAGQKVGQVTAWLYSPEAEPMDLRQYHDGLGQETYNDQLDAMKMTYEDWEPGLGTSFGIARTNEFFLFAVEHTPSPEDFAHLTAYVQNPPVLIAEREAIRQTEALGTYWTPSPSTPPTPTEAQLDSNLSFLFQFYNSQIASRRWYGFWDHGDVQHTYDDARHSWRYDVGGYAWDNSELSPDLWLWLYFLRSGRADVYRVAEALTRHTAEVDVYHLGALKGLGTRHGVQHWSDSCKQVRVSNALYRRAFYYLSGGDERTGELMLETLDAEKSFVVLDPYRKVERHGRKDLTDPDDVAIALGTDWSALAASWFIAWERRVLGWEQAKHKLLSTMAGIGALRNGFVTGKAVYNVRTGRLSPPPQDPANNGVVQVSHLSAMFGLVELCAELLESFGTDTPTRFERAWLEYCRYFGAATKEQIQRFDARFGTLQLRQGHSRLTAYAAKRLDDAGLAKRAWEEFFCSDGYGPGPWRSEIIPRHLVLEPAEEAPWVSTNITALYGIAAIQLLAFLGSEEAPTAWER</sequence>
<name>A0A6A6BBJ5_9PEZI</name>